<evidence type="ECO:0000313" key="1">
    <source>
        <dbReference type="EMBL" id="MDO1445878.1"/>
    </source>
</evidence>
<evidence type="ECO:0008006" key="3">
    <source>
        <dbReference type="Google" id="ProtNLM"/>
    </source>
</evidence>
<dbReference type="Proteomes" id="UP001168528">
    <property type="component" value="Unassembled WGS sequence"/>
</dbReference>
<keyword evidence="2" id="KW-1185">Reference proteome</keyword>
<protein>
    <recommendedName>
        <fullName evidence="3">PorV/PorQ family protein</fullName>
    </recommendedName>
</protein>
<name>A0ABT8R1B7_9BACT</name>
<reference evidence="1" key="1">
    <citation type="submission" date="2023-07" db="EMBL/GenBank/DDBJ databases">
        <title>The genome sequence of Rhodocytophaga aerolata KACC 12507.</title>
        <authorList>
            <person name="Zhang X."/>
        </authorList>
    </citation>
    <scope>NUCLEOTIDE SEQUENCE</scope>
    <source>
        <strain evidence="1">KACC 12507</strain>
    </source>
</reference>
<dbReference type="RefSeq" id="WP_302036676.1">
    <property type="nucleotide sequence ID" value="NZ_JAUKPO010000002.1"/>
</dbReference>
<evidence type="ECO:0000313" key="2">
    <source>
        <dbReference type="Proteomes" id="UP001168528"/>
    </source>
</evidence>
<comment type="caution">
    <text evidence="1">The sequence shown here is derived from an EMBL/GenBank/DDBJ whole genome shotgun (WGS) entry which is preliminary data.</text>
</comment>
<accession>A0ABT8R1B7</accession>
<dbReference type="EMBL" id="JAUKPO010000002">
    <property type="protein sequence ID" value="MDO1445878.1"/>
    <property type="molecule type" value="Genomic_DNA"/>
</dbReference>
<proteinExistence type="predicted"/>
<gene>
    <name evidence="1" type="ORF">Q0590_06425</name>
</gene>
<dbReference type="Gene3D" id="2.40.160.60">
    <property type="entry name" value="Outer membrane protein transport protein (OMPP1/FadL/TodX)"/>
    <property type="match status" value="1"/>
</dbReference>
<sequence length="281" mass="30367">MRTFLLGIILCFTLDIQIFASGDPWPVGGRASGIANTAVTLTDGWSLFNNPAGLAGSKQLHVLFAFDSRFGIAGLQSVGAGVAMPLKQATVGISVQKLGDALYSEQMAGIAFSHKISHVQLGIKANYVQVHVGDLGTKGALAMEFGGIATITPQLFFGAHVYNFNQAKLASYQDERIPTVMKTGLSYRPITRLMLNLEAQKDTDFPATVNAGIEYQIVSQFYLRTGIATKPGIQHFGVGVHKKKFHFDYALRTHPTLGLSHHLSVALTFDRKTQATKASNL</sequence>
<organism evidence="1 2">
    <name type="scientific">Rhodocytophaga aerolata</name>
    <dbReference type="NCBI Taxonomy" id="455078"/>
    <lineage>
        <taxon>Bacteria</taxon>
        <taxon>Pseudomonadati</taxon>
        <taxon>Bacteroidota</taxon>
        <taxon>Cytophagia</taxon>
        <taxon>Cytophagales</taxon>
        <taxon>Rhodocytophagaceae</taxon>
        <taxon>Rhodocytophaga</taxon>
    </lineage>
</organism>